<organism evidence="5">
    <name type="scientific">Schistocephalus solidus</name>
    <name type="common">Tapeworm</name>
    <dbReference type="NCBI Taxonomy" id="70667"/>
    <lineage>
        <taxon>Eukaryota</taxon>
        <taxon>Metazoa</taxon>
        <taxon>Spiralia</taxon>
        <taxon>Lophotrochozoa</taxon>
        <taxon>Platyhelminthes</taxon>
        <taxon>Cestoda</taxon>
        <taxon>Eucestoda</taxon>
        <taxon>Diphyllobothriidea</taxon>
        <taxon>Diphyllobothriidae</taxon>
        <taxon>Schistocephalus</taxon>
    </lineage>
</organism>
<dbReference type="AlphaFoldDB" id="A0A183TA04"/>
<dbReference type="InterPro" id="IPR018114">
    <property type="entry name" value="TRYPSIN_HIS"/>
</dbReference>
<gene>
    <name evidence="3" type="ORF">SSLN_LOCUS13302</name>
</gene>
<dbReference type="OrthoDB" id="9970815at2759"/>
<evidence type="ECO:0000313" key="3">
    <source>
        <dbReference type="EMBL" id="VDL99687.1"/>
    </source>
</evidence>
<dbReference type="Gene3D" id="2.40.10.10">
    <property type="entry name" value="Trypsin-like serine proteases"/>
    <property type="match status" value="2"/>
</dbReference>
<name>A0A183TA04_SCHSO</name>
<dbReference type="InterPro" id="IPR009003">
    <property type="entry name" value="Peptidase_S1_PA"/>
</dbReference>
<feature type="domain" description="Peptidase S1" evidence="2">
    <location>
        <begin position="37"/>
        <end position="157"/>
    </location>
</feature>
<dbReference type="InterPro" id="IPR001254">
    <property type="entry name" value="Trypsin_dom"/>
</dbReference>
<keyword evidence="4" id="KW-1185">Reference proteome</keyword>
<dbReference type="InterPro" id="IPR043504">
    <property type="entry name" value="Peptidase_S1_PA_chymotrypsin"/>
</dbReference>
<dbReference type="PANTHER" id="PTHR24252">
    <property type="entry name" value="ACROSIN-RELATED"/>
    <property type="match status" value="1"/>
</dbReference>
<dbReference type="WBParaSite" id="SSLN_0001380501-mRNA-1">
    <property type="protein sequence ID" value="SSLN_0001380501-mRNA-1"/>
    <property type="gene ID" value="SSLN_0001380501"/>
</dbReference>
<evidence type="ECO:0000313" key="4">
    <source>
        <dbReference type="Proteomes" id="UP000275846"/>
    </source>
</evidence>
<dbReference type="PROSITE" id="PS00134">
    <property type="entry name" value="TRYPSIN_HIS"/>
    <property type="match status" value="1"/>
</dbReference>
<evidence type="ECO:0000256" key="1">
    <source>
        <dbReference type="ARBA" id="ARBA00023157"/>
    </source>
</evidence>
<proteinExistence type="predicted"/>
<accession>A0A183TA04</accession>
<dbReference type="GO" id="GO:0004252">
    <property type="term" value="F:serine-type endopeptidase activity"/>
    <property type="evidence" value="ECO:0007669"/>
    <property type="project" value="InterPro"/>
</dbReference>
<evidence type="ECO:0000313" key="5">
    <source>
        <dbReference type="WBParaSite" id="SSLN_0001380501-mRNA-1"/>
    </source>
</evidence>
<dbReference type="PANTHER" id="PTHR24252:SF7">
    <property type="entry name" value="HYALIN"/>
    <property type="match status" value="1"/>
</dbReference>
<keyword evidence="1" id="KW-1015">Disulfide bond</keyword>
<dbReference type="STRING" id="70667.A0A183TA04"/>
<dbReference type="SUPFAM" id="SSF50494">
    <property type="entry name" value="Trypsin-like serine proteases"/>
    <property type="match status" value="1"/>
</dbReference>
<dbReference type="EMBL" id="UYSU01037980">
    <property type="protein sequence ID" value="VDL99687.1"/>
    <property type="molecule type" value="Genomic_DNA"/>
</dbReference>
<dbReference type="SMART" id="SM00020">
    <property type="entry name" value="Tryp_SPc"/>
    <property type="match status" value="1"/>
</dbReference>
<dbReference type="Pfam" id="PF00089">
    <property type="entry name" value="Trypsin"/>
    <property type="match status" value="2"/>
</dbReference>
<protein>
    <submittedName>
        <fullName evidence="5">Peptidase S1 domain-containing protein</fullName>
    </submittedName>
</protein>
<reference evidence="3 4" key="2">
    <citation type="submission" date="2018-11" db="EMBL/GenBank/DDBJ databases">
        <authorList>
            <consortium name="Pathogen Informatics"/>
        </authorList>
    </citation>
    <scope>NUCLEOTIDE SEQUENCE [LARGE SCALE GENOMIC DNA]</scope>
    <source>
        <strain evidence="3 4">NST_G2</strain>
    </source>
</reference>
<evidence type="ECO:0000259" key="2">
    <source>
        <dbReference type="SMART" id="SM00020"/>
    </source>
</evidence>
<reference evidence="5" key="1">
    <citation type="submission" date="2016-06" db="UniProtKB">
        <authorList>
            <consortium name="WormBaseParasite"/>
        </authorList>
    </citation>
    <scope>IDENTIFICATION</scope>
</reference>
<dbReference type="GO" id="GO:0006508">
    <property type="term" value="P:proteolysis"/>
    <property type="evidence" value="ECO:0007669"/>
    <property type="project" value="InterPro"/>
</dbReference>
<sequence length="172" mass="19044">MEVINALPISEDTEVESDPLNIEEETGWNVTESLQKRVIGGEPARETQFPYAVSLKGDFPYTRRSTYCGATIIDSQWLLTAAHCFGGDTLNGDTMRNPEYWTVQAGSTTIDGDSGSGLMCPAGDHWELMGVASATHAKEPENFPGLFTRVAVFRDWIRRTMAEHTFIGFGLY</sequence>
<dbReference type="Proteomes" id="UP000275846">
    <property type="component" value="Unassembled WGS sequence"/>
</dbReference>